<evidence type="ECO:0000256" key="2">
    <source>
        <dbReference type="SAM" id="SignalP"/>
    </source>
</evidence>
<organism evidence="3 4">
    <name type="scientific">Roseiconus nitratireducens</name>
    <dbReference type="NCBI Taxonomy" id="2605748"/>
    <lineage>
        <taxon>Bacteria</taxon>
        <taxon>Pseudomonadati</taxon>
        <taxon>Planctomycetota</taxon>
        <taxon>Planctomycetia</taxon>
        <taxon>Pirellulales</taxon>
        <taxon>Pirellulaceae</taxon>
        <taxon>Roseiconus</taxon>
    </lineage>
</organism>
<gene>
    <name evidence="3" type="ORF">FYK55_26880</name>
</gene>
<feature type="transmembrane region" description="Helical" evidence="1">
    <location>
        <begin position="83"/>
        <end position="104"/>
    </location>
</feature>
<feature type="chain" id="PRO_5024413262" evidence="2">
    <location>
        <begin position="24"/>
        <end position="129"/>
    </location>
</feature>
<keyword evidence="1" id="KW-1133">Transmembrane helix</keyword>
<sequence>MRLAKQLLLLFSCCVLAASPAPAGMPGALPEDIDTLLRLSGPAEARLRSISFFVAGICAASVAVKLLWNVIAKDSGWLPHLSWSKAVAVVLLWGALFVLVLTMVSGARELLTPGAWKKDGITYTLENEQ</sequence>
<feature type="transmembrane region" description="Helical" evidence="1">
    <location>
        <begin position="50"/>
        <end position="71"/>
    </location>
</feature>
<comment type="caution">
    <text evidence="3">The sequence shown here is derived from an EMBL/GenBank/DDBJ whole genome shotgun (WGS) entry which is preliminary data.</text>
</comment>
<dbReference type="EMBL" id="VWOX01000028">
    <property type="protein sequence ID" value="KAA5538639.1"/>
    <property type="molecule type" value="Genomic_DNA"/>
</dbReference>
<feature type="signal peptide" evidence="2">
    <location>
        <begin position="1"/>
        <end position="23"/>
    </location>
</feature>
<evidence type="ECO:0000256" key="1">
    <source>
        <dbReference type="SAM" id="Phobius"/>
    </source>
</evidence>
<dbReference type="AlphaFoldDB" id="A0A5M6CZ98"/>
<keyword evidence="4" id="KW-1185">Reference proteome</keyword>
<keyword evidence="1" id="KW-0472">Membrane</keyword>
<name>A0A5M6CZ98_9BACT</name>
<proteinExistence type="predicted"/>
<accession>A0A5M6CZ98</accession>
<evidence type="ECO:0000313" key="3">
    <source>
        <dbReference type="EMBL" id="KAA5538639.1"/>
    </source>
</evidence>
<dbReference type="RefSeq" id="WP_150079739.1">
    <property type="nucleotide sequence ID" value="NZ_VWOX01000028.1"/>
</dbReference>
<keyword evidence="2" id="KW-0732">Signal</keyword>
<reference evidence="3 4" key="1">
    <citation type="submission" date="2019-08" db="EMBL/GenBank/DDBJ databases">
        <authorList>
            <person name="Dhanesh K."/>
            <person name="Kumar G."/>
            <person name="Sasikala C."/>
            <person name="Venkata Ramana C."/>
        </authorList>
    </citation>
    <scope>NUCLEOTIDE SEQUENCE [LARGE SCALE GENOMIC DNA]</scope>
    <source>
        <strain evidence="3 4">JC645</strain>
    </source>
</reference>
<evidence type="ECO:0000313" key="4">
    <source>
        <dbReference type="Proteomes" id="UP000324479"/>
    </source>
</evidence>
<keyword evidence="1" id="KW-0812">Transmembrane</keyword>
<dbReference type="Proteomes" id="UP000324479">
    <property type="component" value="Unassembled WGS sequence"/>
</dbReference>
<protein>
    <submittedName>
        <fullName evidence="3">Uncharacterized protein</fullName>
    </submittedName>
</protein>